<reference evidence="1" key="1">
    <citation type="submission" date="2021-01" db="EMBL/GenBank/DDBJ databases">
        <authorList>
            <person name="Corre E."/>
            <person name="Pelletier E."/>
            <person name="Niang G."/>
            <person name="Scheremetjew M."/>
            <person name="Finn R."/>
            <person name="Kale V."/>
            <person name="Holt S."/>
            <person name="Cochrane G."/>
            <person name="Meng A."/>
            <person name="Brown T."/>
            <person name="Cohen L."/>
        </authorList>
    </citation>
    <scope>NUCLEOTIDE SEQUENCE</scope>
    <source>
        <strain evidence="1">ECT3854</strain>
    </source>
</reference>
<accession>A0A7S1D5Z9</accession>
<dbReference type="AlphaFoldDB" id="A0A7S1D5Z9"/>
<organism evidence="1">
    <name type="scientific">Cyclophora tenuis</name>
    <name type="common">Marine diatom</name>
    <dbReference type="NCBI Taxonomy" id="216820"/>
    <lineage>
        <taxon>Eukaryota</taxon>
        <taxon>Sar</taxon>
        <taxon>Stramenopiles</taxon>
        <taxon>Ochrophyta</taxon>
        <taxon>Bacillariophyta</taxon>
        <taxon>Fragilariophyceae</taxon>
        <taxon>Fragilariophycidae</taxon>
        <taxon>Cyclophorales</taxon>
        <taxon>Cyclophoraceae</taxon>
        <taxon>Cyclophora</taxon>
    </lineage>
</organism>
<proteinExistence type="predicted"/>
<name>A0A7S1D5Z9_CYCTE</name>
<evidence type="ECO:0000313" key="1">
    <source>
        <dbReference type="EMBL" id="CAD8937654.1"/>
    </source>
</evidence>
<gene>
    <name evidence="1" type="ORF">CTEN0397_LOCUS8716</name>
</gene>
<dbReference type="EMBL" id="HBFW01013724">
    <property type="protein sequence ID" value="CAD8937654.1"/>
    <property type="molecule type" value="Transcribed_RNA"/>
</dbReference>
<protein>
    <submittedName>
        <fullName evidence="1">Uncharacterized protein</fullName>
    </submittedName>
</protein>
<sequence>MSTYFVGNALTGFATLQSQIDEIRRRAAWQRREVSKAMIDEMQADEHDDKIDQFEFTVASLLQLGKIDEEDTTLIMTKYRDLCDEEGFIQVHSNRKDQHNDSTGIDFYNESFFNDGVAENSFGESLVGVFRKLRRGSSST</sequence>